<reference evidence="7 8" key="1">
    <citation type="submission" date="2020-01" db="EMBL/GenBank/DDBJ databases">
        <title>Aspergillus terreus IFO 6365 whole genome shotgun sequence.</title>
        <authorList>
            <person name="Kanamasa S."/>
            <person name="Takahashi H."/>
        </authorList>
    </citation>
    <scope>NUCLEOTIDE SEQUENCE [LARGE SCALE GENOMIC DNA]</scope>
    <source>
        <strain evidence="7 8">IFO 6365</strain>
    </source>
</reference>
<evidence type="ECO:0000313" key="7">
    <source>
        <dbReference type="EMBL" id="GFF13224.1"/>
    </source>
</evidence>
<evidence type="ECO:0000256" key="1">
    <source>
        <dbReference type="ARBA" id="ARBA00000971"/>
    </source>
</evidence>
<dbReference type="Pfam" id="PF00254">
    <property type="entry name" value="FKBP_C"/>
    <property type="match status" value="1"/>
</dbReference>
<dbReference type="Proteomes" id="UP000452235">
    <property type="component" value="Unassembled WGS sequence"/>
</dbReference>
<dbReference type="InterPro" id="IPR050689">
    <property type="entry name" value="FKBP-type_PPIase"/>
</dbReference>
<keyword evidence="8" id="KW-1185">Reference proteome</keyword>
<evidence type="ECO:0000256" key="3">
    <source>
        <dbReference type="ARBA" id="ARBA00023110"/>
    </source>
</evidence>
<organism evidence="7 8">
    <name type="scientific">Aspergillus terreus</name>
    <dbReference type="NCBI Taxonomy" id="33178"/>
    <lineage>
        <taxon>Eukaryota</taxon>
        <taxon>Fungi</taxon>
        <taxon>Dikarya</taxon>
        <taxon>Ascomycota</taxon>
        <taxon>Pezizomycotina</taxon>
        <taxon>Eurotiomycetes</taxon>
        <taxon>Eurotiomycetidae</taxon>
        <taxon>Eurotiales</taxon>
        <taxon>Aspergillaceae</taxon>
        <taxon>Aspergillus</taxon>
        <taxon>Aspergillus subgen. Circumdati</taxon>
    </lineage>
</organism>
<dbReference type="FunFam" id="3.10.50.40:FF:000025">
    <property type="entry name" value="Peptidylprolyl isomerase"/>
    <property type="match status" value="1"/>
</dbReference>
<keyword evidence="3 6" id="KW-0697">Rotamase</keyword>
<dbReference type="InterPro" id="IPR001179">
    <property type="entry name" value="PPIase_FKBP_dom"/>
</dbReference>
<evidence type="ECO:0000313" key="8">
    <source>
        <dbReference type="Proteomes" id="UP000452235"/>
    </source>
</evidence>
<keyword evidence="4 6" id="KW-0413">Isomerase</keyword>
<evidence type="ECO:0000256" key="6">
    <source>
        <dbReference type="PROSITE-ProRule" id="PRU00277"/>
    </source>
</evidence>
<comment type="catalytic activity">
    <reaction evidence="1 6">
        <text>[protein]-peptidylproline (omega=180) = [protein]-peptidylproline (omega=0)</text>
        <dbReference type="Rhea" id="RHEA:16237"/>
        <dbReference type="Rhea" id="RHEA-COMP:10747"/>
        <dbReference type="Rhea" id="RHEA-COMP:10748"/>
        <dbReference type="ChEBI" id="CHEBI:83833"/>
        <dbReference type="ChEBI" id="CHEBI:83834"/>
        <dbReference type="EC" id="5.2.1.8"/>
    </reaction>
</comment>
<dbReference type="PANTHER" id="PTHR10516:SF443">
    <property type="entry name" value="FK506-BINDING PROTEIN 59-RELATED"/>
    <property type="match status" value="1"/>
</dbReference>
<dbReference type="Gene3D" id="3.10.50.40">
    <property type="match status" value="1"/>
</dbReference>
<comment type="similarity">
    <text evidence="5">Belongs to the FKBP-type PPIase family. FKBP1 subfamily.</text>
</comment>
<dbReference type="AlphaFoldDB" id="A0A5M3YU60"/>
<dbReference type="PROSITE" id="PS50059">
    <property type="entry name" value="FKBP_PPIASE"/>
    <property type="match status" value="1"/>
</dbReference>
<comment type="function">
    <text evidence="2">PPIases accelerate the folding of proteins. It catalyzes the cis-trans isomerization of proline imidic peptide bonds in oligopeptides.</text>
</comment>
<comment type="caution">
    <text evidence="7">The sequence shown here is derived from an EMBL/GenBank/DDBJ whole genome shotgun (WGS) entry which is preliminary data.</text>
</comment>
<dbReference type="OrthoDB" id="1902587at2759"/>
<dbReference type="VEuPathDB" id="FungiDB:ATEG_09497"/>
<proteinExistence type="inferred from homology"/>
<gene>
    <name evidence="7" type="ORF">ATEIFO6365_0002033400</name>
</gene>
<name>A0A5M3YU60_ASPTE</name>
<accession>A0A5M3YU60</accession>
<dbReference type="GO" id="GO:0003755">
    <property type="term" value="F:peptidyl-prolyl cis-trans isomerase activity"/>
    <property type="evidence" value="ECO:0007669"/>
    <property type="project" value="UniProtKB-KW"/>
</dbReference>
<dbReference type="GO" id="GO:0005737">
    <property type="term" value="C:cytoplasm"/>
    <property type="evidence" value="ECO:0007669"/>
    <property type="project" value="TreeGrafter"/>
</dbReference>
<evidence type="ECO:0000256" key="5">
    <source>
        <dbReference type="ARBA" id="ARBA00038106"/>
    </source>
</evidence>
<protein>
    <recommendedName>
        <fullName evidence="6">peptidylprolyl isomerase</fullName>
        <ecNumber evidence="6">5.2.1.8</ecNumber>
    </recommendedName>
</protein>
<dbReference type="EMBL" id="BLJY01000002">
    <property type="protein sequence ID" value="GFF13224.1"/>
    <property type="molecule type" value="Genomic_DNA"/>
</dbReference>
<dbReference type="InterPro" id="IPR046357">
    <property type="entry name" value="PPIase_dom_sf"/>
</dbReference>
<evidence type="ECO:0000256" key="2">
    <source>
        <dbReference type="ARBA" id="ARBA00002388"/>
    </source>
</evidence>
<evidence type="ECO:0000256" key="4">
    <source>
        <dbReference type="ARBA" id="ARBA00023235"/>
    </source>
</evidence>
<dbReference type="SUPFAM" id="SSF54534">
    <property type="entry name" value="FKBP-like"/>
    <property type="match status" value="1"/>
</dbReference>
<dbReference type="PANTHER" id="PTHR10516">
    <property type="entry name" value="PEPTIDYL-PROLYL CIS-TRANS ISOMERASE"/>
    <property type="match status" value="1"/>
</dbReference>
<sequence>MGVTKEVLAAGDGQNYPRPGDQVTMHYTGYLENGTKFDSSVDRGQPFQTKIGVGSLIKGWDEGVPQMSLGEKAKLTITPDYGYGARGVGGVIPGNATLIFEVQLLKIN</sequence>
<dbReference type="EC" id="5.2.1.8" evidence="6"/>